<feature type="transmembrane region" description="Helical" evidence="2">
    <location>
        <begin position="126"/>
        <end position="147"/>
    </location>
</feature>
<sequence length="418" mass="45430">MNLSELTCFPACLTGFCISAGYLALEKVSIRQIGQAVLASGEKGQALTVERQEAQATVLTSCLPYLIIICLSSYVVGFVAILVMDTCWTRVIELDYGALGMNVVTFIGIFKKVMSDAKFRSKISDQHLALIFYLPWICITALQNWGYRCGHELSDGYFSTRLVYFSFRTLMSIPLMCPLECAFGEFICSCIVTSQTVTMATVSDIASPASRLGLVGLEMFFLCLVGLGASASAQSLVAWSLTNAKRAEEAMSALAAARQDLLDKLCDAEVELSGQFALLDPAPQFLGILGHRIAEELKDKSFMDIVAADQRERAAEFFNNVNKEGATKCVHLTLQGLHANSCQVDVRAYHAAQTGRSNVCKHRLALIVLSFQEPTQVSQNASSDNRSGSEPAWKPARSPSKVSPLGGPGAVQERDDET</sequence>
<dbReference type="Proteomes" id="UP001642464">
    <property type="component" value="Unassembled WGS sequence"/>
</dbReference>
<keyword evidence="4" id="KW-1185">Reference proteome</keyword>
<accession>A0ABP0R886</accession>
<feature type="compositionally biased region" description="Polar residues" evidence="1">
    <location>
        <begin position="377"/>
        <end position="388"/>
    </location>
</feature>
<protein>
    <submittedName>
        <fullName evidence="3">DNA replication licensing factor MCM3</fullName>
    </submittedName>
</protein>
<feature type="region of interest" description="Disordered" evidence="1">
    <location>
        <begin position="377"/>
        <end position="418"/>
    </location>
</feature>
<comment type="caution">
    <text evidence="3">The sequence shown here is derived from an EMBL/GenBank/DDBJ whole genome shotgun (WGS) entry which is preliminary data.</text>
</comment>
<feature type="transmembrane region" description="Helical" evidence="2">
    <location>
        <begin position="6"/>
        <end position="25"/>
    </location>
</feature>
<name>A0ABP0R886_9DINO</name>
<feature type="non-terminal residue" evidence="3">
    <location>
        <position position="418"/>
    </location>
</feature>
<feature type="transmembrane region" description="Helical" evidence="2">
    <location>
        <begin position="96"/>
        <end position="114"/>
    </location>
</feature>
<gene>
    <name evidence="3" type="ORF">SCF082_LOCUS44779</name>
</gene>
<evidence type="ECO:0000256" key="2">
    <source>
        <dbReference type="SAM" id="Phobius"/>
    </source>
</evidence>
<reference evidence="3 4" key="1">
    <citation type="submission" date="2024-02" db="EMBL/GenBank/DDBJ databases">
        <authorList>
            <person name="Chen Y."/>
            <person name="Shah S."/>
            <person name="Dougan E. K."/>
            <person name="Thang M."/>
            <person name="Chan C."/>
        </authorList>
    </citation>
    <scope>NUCLEOTIDE SEQUENCE [LARGE SCALE GENOMIC DNA]</scope>
</reference>
<evidence type="ECO:0000313" key="3">
    <source>
        <dbReference type="EMBL" id="CAK9095317.1"/>
    </source>
</evidence>
<dbReference type="EMBL" id="CAXAMM010040776">
    <property type="protein sequence ID" value="CAK9095317.1"/>
    <property type="molecule type" value="Genomic_DNA"/>
</dbReference>
<proteinExistence type="predicted"/>
<keyword evidence="2" id="KW-0472">Membrane</keyword>
<keyword evidence="2" id="KW-0812">Transmembrane</keyword>
<evidence type="ECO:0000313" key="4">
    <source>
        <dbReference type="Proteomes" id="UP001642464"/>
    </source>
</evidence>
<organism evidence="3 4">
    <name type="scientific">Durusdinium trenchii</name>
    <dbReference type="NCBI Taxonomy" id="1381693"/>
    <lineage>
        <taxon>Eukaryota</taxon>
        <taxon>Sar</taxon>
        <taxon>Alveolata</taxon>
        <taxon>Dinophyceae</taxon>
        <taxon>Suessiales</taxon>
        <taxon>Symbiodiniaceae</taxon>
        <taxon>Durusdinium</taxon>
    </lineage>
</organism>
<keyword evidence="2" id="KW-1133">Transmembrane helix</keyword>
<feature type="transmembrane region" description="Helical" evidence="2">
    <location>
        <begin position="62"/>
        <end position="84"/>
    </location>
</feature>
<evidence type="ECO:0000256" key="1">
    <source>
        <dbReference type="SAM" id="MobiDB-lite"/>
    </source>
</evidence>